<accession>A0A2G5C6Z1</accession>
<dbReference type="OrthoDB" id="5835829at2759"/>
<reference evidence="5 6" key="1">
    <citation type="submission" date="2017-09" db="EMBL/GenBank/DDBJ databases">
        <title>WGS assembly of Aquilegia coerulea Goldsmith.</title>
        <authorList>
            <person name="Hodges S."/>
            <person name="Kramer E."/>
            <person name="Nordborg M."/>
            <person name="Tomkins J."/>
            <person name="Borevitz J."/>
            <person name="Derieg N."/>
            <person name="Yan J."/>
            <person name="Mihaltcheva S."/>
            <person name="Hayes R.D."/>
            <person name="Rokhsar D."/>
        </authorList>
    </citation>
    <scope>NUCLEOTIDE SEQUENCE [LARGE SCALE GENOMIC DNA]</scope>
    <source>
        <strain evidence="6">cv. Goldsmith</strain>
    </source>
</reference>
<feature type="domain" description="Glycosyltransferase N-terminal" evidence="4">
    <location>
        <begin position="11"/>
        <end position="152"/>
    </location>
</feature>
<dbReference type="InterPro" id="IPR002213">
    <property type="entry name" value="UDP_glucos_trans"/>
</dbReference>
<sequence>MGSETPLPPHVLMVSFPGQGHVNPLLRLAKRLASKGLFITFSSTNNVGHMIQKSTNTEPGTPINIGLGQLRFEFFDDGWEDDDLRRFNLDLYMPQLETVGRDSFVQLINKHAKLGRPVSCIVNNPFVPWASDVATDMGIPCAVQWVQSCAVFSAYYHYFHNLASFPTLEQPDISVDLPGLPTLESYEVPSFLHPLDSPRHRFLKKIILGQFKNLEKSFSVLVDSFEELEHEQIKPLLERTPIRPVGPLFKFNDEDKSSKVRADMWTTVDDCIEWLDSKPPASVVYVSFGSIVFLEKAQMEEMARGLLNSGLSFLWIVKPPPKEYSEDAGRVPDGFIEEAKGKGLVVQWCPQDKVLAHPSLACFVTHCGWNSSMEILCSGVPIVAAPQWGDQVTNAKFLVDVYGIGVRLIRSEKDLETLSKEQVQKCISEVTSGPKAEEIKKNALKWKEAAEEASSECGSSNKNLQAFVDDVRRMATK</sequence>
<keyword evidence="3" id="KW-0808">Transferase</keyword>
<dbReference type="AlphaFoldDB" id="A0A2G5C6Z1"/>
<evidence type="ECO:0000313" key="5">
    <source>
        <dbReference type="EMBL" id="PIA27064.1"/>
    </source>
</evidence>
<dbReference type="Pfam" id="PF26168">
    <property type="entry name" value="Glyco_transf_N"/>
    <property type="match status" value="1"/>
</dbReference>
<keyword evidence="2" id="KW-0328">Glycosyltransferase</keyword>
<evidence type="ECO:0000256" key="2">
    <source>
        <dbReference type="ARBA" id="ARBA00022676"/>
    </source>
</evidence>
<dbReference type="PANTHER" id="PTHR11926">
    <property type="entry name" value="GLUCOSYL/GLUCURONOSYL TRANSFERASES"/>
    <property type="match status" value="1"/>
</dbReference>
<dbReference type="CDD" id="cd03784">
    <property type="entry name" value="GT1_Gtf-like"/>
    <property type="match status" value="1"/>
</dbReference>
<dbReference type="EMBL" id="KZ305100">
    <property type="protein sequence ID" value="PIA27064.1"/>
    <property type="molecule type" value="Genomic_DNA"/>
</dbReference>
<evidence type="ECO:0000256" key="3">
    <source>
        <dbReference type="ARBA" id="ARBA00022679"/>
    </source>
</evidence>
<dbReference type="Pfam" id="PF00201">
    <property type="entry name" value="UDPGT"/>
    <property type="match status" value="1"/>
</dbReference>
<gene>
    <name evidence="5" type="ORF">AQUCO_08300034v1</name>
</gene>
<evidence type="ECO:0000313" key="6">
    <source>
        <dbReference type="Proteomes" id="UP000230069"/>
    </source>
</evidence>
<dbReference type="Gene3D" id="3.40.50.2000">
    <property type="entry name" value="Glycogen Phosphorylase B"/>
    <property type="match status" value="2"/>
</dbReference>
<name>A0A2G5C6Z1_AQUCA</name>
<dbReference type="InterPro" id="IPR058980">
    <property type="entry name" value="Glyco_transf_N"/>
</dbReference>
<comment type="similarity">
    <text evidence="1">Belongs to the UDP-glycosyltransferase family.</text>
</comment>
<dbReference type="Proteomes" id="UP000230069">
    <property type="component" value="Unassembled WGS sequence"/>
</dbReference>
<proteinExistence type="inferred from homology"/>
<evidence type="ECO:0000259" key="4">
    <source>
        <dbReference type="Pfam" id="PF26168"/>
    </source>
</evidence>
<dbReference type="PANTHER" id="PTHR11926:SF986">
    <property type="entry name" value="UDP-GLYCOSYLTRANSFERASE 84A1"/>
    <property type="match status" value="1"/>
</dbReference>
<evidence type="ECO:0000256" key="1">
    <source>
        <dbReference type="ARBA" id="ARBA00009995"/>
    </source>
</evidence>
<dbReference type="SUPFAM" id="SSF53756">
    <property type="entry name" value="UDP-Glycosyltransferase/glycogen phosphorylase"/>
    <property type="match status" value="1"/>
</dbReference>
<dbReference type="GO" id="GO:0080043">
    <property type="term" value="F:quercetin 3-O-glucosyltransferase activity"/>
    <property type="evidence" value="ECO:0007669"/>
    <property type="project" value="TreeGrafter"/>
</dbReference>
<organism evidence="5 6">
    <name type="scientific">Aquilegia coerulea</name>
    <name type="common">Rocky mountain columbine</name>
    <dbReference type="NCBI Taxonomy" id="218851"/>
    <lineage>
        <taxon>Eukaryota</taxon>
        <taxon>Viridiplantae</taxon>
        <taxon>Streptophyta</taxon>
        <taxon>Embryophyta</taxon>
        <taxon>Tracheophyta</taxon>
        <taxon>Spermatophyta</taxon>
        <taxon>Magnoliopsida</taxon>
        <taxon>Ranunculales</taxon>
        <taxon>Ranunculaceae</taxon>
        <taxon>Thalictroideae</taxon>
        <taxon>Aquilegia</taxon>
    </lineage>
</organism>
<dbReference type="FunCoup" id="A0A2G5C6Z1">
    <property type="interactions" value="330"/>
</dbReference>
<dbReference type="GO" id="GO:0080044">
    <property type="term" value="F:quercetin 7-O-glucosyltransferase activity"/>
    <property type="evidence" value="ECO:0007669"/>
    <property type="project" value="TreeGrafter"/>
</dbReference>
<dbReference type="STRING" id="218851.A0A2G5C6Z1"/>
<dbReference type="FunFam" id="3.40.50.2000:FF:000019">
    <property type="entry name" value="Glycosyltransferase"/>
    <property type="match status" value="1"/>
</dbReference>
<dbReference type="FunFam" id="3.40.50.2000:FF:000101">
    <property type="entry name" value="Glycosyltransferase"/>
    <property type="match status" value="1"/>
</dbReference>
<dbReference type="InParanoid" id="A0A2G5C6Z1"/>
<protein>
    <recommendedName>
        <fullName evidence="4">Glycosyltransferase N-terminal domain-containing protein</fullName>
    </recommendedName>
</protein>
<keyword evidence="6" id="KW-1185">Reference proteome</keyword>